<reference evidence="3 4" key="1">
    <citation type="submission" date="2024-03" db="EMBL/GenBank/DDBJ databases">
        <title>Draft genome sequence of Klenkia sp. LSe6-5.</title>
        <authorList>
            <person name="Duangmal K."/>
            <person name="Chantavorakit T."/>
        </authorList>
    </citation>
    <scope>NUCLEOTIDE SEQUENCE [LARGE SCALE GENOMIC DNA]</scope>
    <source>
        <strain evidence="3 4">LSe6-5</strain>
    </source>
</reference>
<dbReference type="InterPro" id="IPR036663">
    <property type="entry name" value="Fumarylacetoacetase_C_sf"/>
</dbReference>
<dbReference type="RefSeq" id="WP_336403270.1">
    <property type="nucleotide sequence ID" value="NZ_JBAPLU010000004.1"/>
</dbReference>
<gene>
    <name evidence="3" type="ORF">TEK04_05280</name>
</gene>
<dbReference type="Proteomes" id="UP001361570">
    <property type="component" value="Unassembled WGS sequence"/>
</dbReference>
<keyword evidence="3" id="KW-0378">Hydrolase</keyword>
<sequence length="264" mass="28270">MLSEEVRAECARALFAAERDRAWIEPLTSVHPGLDVADAYRIAGLVTELKVAAGRRVIGHKVGLTSVAMRELVGFDEPDYGAVFDDWVVPESGTIPFAELNQSRAEIELAFVLGRPLDMPRPTAADVIRATDFVLPSIEVVDSRFRVRGTVVDSIADAATCGRVVLGSRPRRLTDIDVREVVGTLEVDGEVVERGTAAASMGSPVNAVAWLAATMHDFGVPLEAGHVVLSGSFVRAPWLSAGQRVVARFEGCGSVEVHIGEDPS</sequence>
<dbReference type="GO" id="GO:0016787">
    <property type="term" value="F:hydrolase activity"/>
    <property type="evidence" value="ECO:0007669"/>
    <property type="project" value="UniProtKB-KW"/>
</dbReference>
<dbReference type="PANTHER" id="PTHR30143">
    <property type="entry name" value="ACID HYDRATASE"/>
    <property type="match status" value="1"/>
</dbReference>
<dbReference type="InterPro" id="IPR050772">
    <property type="entry name" value="Hydratase-Decarb/MhpD_sf"/>
</dbReference>
<name>A0ABU8DQZ4_9ACTN</name>
<dbReference type="SUPFAM" id="SSF56529">
    <property type="entry name" value="FAH"/>
    <property type="match status" value="1"/>
</dbReference>
<evidence type="ECO:0000259" key="2">
    <source>
        <dbReference type="Pfam" id="PF01557"/>
    </source>
</evidence>
<protein>
    <submittedName>
        <fullName evidence="3">Fumarylacetoacetate hydrolase family protein</fullName>
    </submittedName>
</protein>
<dbReference type="Pfam" id="PF01557">
    <property type="entry name" value="FAA_hydrolase"/>
    <property type="match status" value="1"/>
</dbReference>
<comment type="caution">
    <text evidence="3">The sequence shown here is derived from an EMBL/GenBank/DDBJ whole genome shotgun (WGS) entry which is preliminary data.</text>
</comment>
<evidence type="ECO:0000313" key="3">
    <source>
        <dbReference type="EMBL" id="MEI4271125.1"/>
    </source>
</evidence>
<accession>A0ABU8DQZ4</accession>
<evidence type="ECO:0000256" key="1">
    <source>
        <dbReference type="ARBA" id="ARBA00023239"/>
    </source>
</evidence>
<organism evidence="3 4">
    <name type="scientific">Klenkia sesuvii</name>
    <dbReference type="NCBI Taxonomy" id="3103137"/>
    <lineage>
        <taxon>Bacteria</taxon>
        <taxon>Bacillati</taxon>
        <taxon>Actinomycetota</taxon>
        <taxon>Actinomycetes</taxon>
        <taxon>Geodermatophilales</taxon>
        <taxon>Geodermatophilaceae</taxon>
        <taxon>Klenkia</taxon>
    </lineage>
</organism>
<keyword evidence="1" id="KW-0456">Lyase</keyword>
<dbReference type="EMBL" id="JBAPLU010000004">
    <property type="protein sequence ID" value="MEI4271125.1"/>
    <property type="molecule type" value="Genomic_DNA"/>
</dbReference>
<keyword evidence="4" id="KW-1185">Reference proteome</keyword>
<evidence type="ECO:0000313" key="4">
    <source>
        <dbReference type="Proteomes" id="UP001361570"/>
    </source>
</evidence>
<dbReference type="Gene3D" id="3.90.850.10">
    <property type="entry name" value="Fumarylacetoacetase-like, C-terminal domain"/>
    <property type="match status" value="1"/>
</dbReference>
<dbReference type="PANTHER" id="PTHR30143:SF0">
    <property type="entry name" value="2-KETO-4-PENTENOATE HYDRATASE"/>
    <property type="match status" value="1"/>
</dbReference>
<dbReference type="InterPro" id="IPR011234">
    <property type="entry name" value="Fumarylacetoacetase-like_C"/>
</dbReference>
<proteinExistence type="predicted"/>
<feature type="domain" description="Fumarylacetoacetase-like C-terminal" evidence="2">
    <location>
        <begin position="100"/>
        <end position="258"/>
    </location>
</feature>